<keyword evidence="2" id="KW-1185">Reference proteome</keyword>
<reference evidence="1 2" key="1">
    <citation type="submission" date="2020-07" db="EMBL/GenBank/DDBJ databases">
        <title>Endozoicomonas sp. nov., isolated from sediment.</title>
        <authorList>
            <person name="Gu T."/>
        </authorList>
    </citation>
    <scope>NUCLEOTIDE SEQUENCE [LARGE SCALE GENOMIC DNA]</scope>
    <source>
        <strain evidence="1 2">SM1973</strain>
    </source>
</reference>
<organism evidence="1 2">
    <name type="scientific">Spartinivicinus marinus</name>
    <dbReference type="NCBI Taxonomy" id="2994442"/>
    <lineage>
        <taxon>Bacteria</taxon>
        <taxon>Pseudomonadati</taxon>
        <taxon>Pseudomonadota</taxon>
        <taxon>Gammaproteobacteria</taxon>
        <taxon>Oceanospirillales</taxon>
        <taxon>Zooshikellaceae</taxon>
        <taxon>Spartinivicinus</taxon>
    </lineage>
</organism>
<dbReference type="RefSeq" id="WP_180568997.1">
    <property type="nucleotide sequence ID" value="NZ_JACCKB010000019.1"/>
</dbReference>
<dbReference type="AlphaFoldDB" id="A0A853IBS2"/>
<protein>
    <submittedName>
        <fullName evidence="1">Uncharacterized protein</fullName>
    </submittedName>
</protein>
<proteinExistence type="predicted"/>
<comment type="caution">
    <text evidence="1">The sequence shown here is derived from an EMBL/GenBank/DDBJ whole genome shotgun (WGS) entry which is preliminary data.</text>
</comment>
<sequence length="106" mass="12393">MATIRWSLSRQSQLLQQGAEARILEVSNKLEVLHNDFKTIIQQQGKHLHEIDKQLLNYQTQVAETYMKKHDCQSQFRVVESKIDNISNEAKSYHKDVLSRIDRLAS</sequence>
<evidence type="ECO:0000313" key="1">
    <source>
        <dbReference type="EMBL" id="NYZ66977.1"/>
    </source>
</evidence>
<evidence type="ECO:0000313" key="2">
    <source>
        <dbReference type="Proteomes" id="UP000569732"/>
    </source>
</evidence>
<dbReference type="EMBL" id="JACCKB010000019">
    <property type="protein sequence ID" value="NYZ66977.1"/>
    <property type="molecule type" value="Genomic_DNA"/>
</dbReference>
<dbReference type="Proteomes" id="UP000569732">
    <property type="component" value="Unassembled WGS sequence"/>
</dbReference>
<gene>
    <name evidence="1" type="ORF">H0A36_13225</name>
</gene>
<name>A0A853IBS2_9GAMM</name>
<accession>A0A853IBS2</accession>